<accession>A0AAX6I669</accession>
<reference evidence="1" key="2">
    <citation type="submission" date="2023-04" db="EMBL/GenBank/DDBJ databases">
        <authorList>
            <person name="Bruccoleri R.E."/>
            <person name="Oakeley E.J."/>
            <person name="Faust A.-M."/>
            <person name="Dessus-Babus S."/>
            <person name="Altorfer M."/>
            <person name="Burckhardt D."/>
            <person name="Oertli M."/>
            <person name="Naumann U."/>
            <person name="Petersen F."/>
            <person name="Wong J."/>
        </authorList>
    </citation>
    <scope>NUCLEOTIDE SEQUENCE</scope>
    <source>
        <strain evidence="1">GSM-AAB239-AS_SAM_17_03QT</strain>
        <tissue evidence="1">Leaf</tissue>
    </source>
</reference>
<evidence type="ECO:0000313" key="2">
    <source>
        <dbReference type="Proteomes" id="UP001140949"/>
    </source>
</evidence>
<keyword evidence="1" id="KW-0689">Ribosomal protein</keyword>
<name>A0AAX6I669_IRIPA</name>
<proteinExistence type="predicted"/>
<gene>
    <name evidence="1" type="ORF">M6B38_272480</name>
</gene>
<dbReference type="Proteomes" id="UP001140949">
    <property type="component" value="Unassembled WGS sequence"/>
</dbReference>
<dbReference type="GO" id="GO:0005840">
    <property type="term" value="C:ribosome"/>
    <property type="evidence" value="ECO:0007669"/>
    <property type="project" value="UniProtKB-KW"/>
</dbReference>
<reference evidence="1" key="1">
    <citation type="journal article" date="2023" name="GigaByte">
        <title>Genome assembly of the bearded iris, Iris pallida Lam.</title>
        <authorList>
            <person name="Bruccoleri R.E."/>
            <person name="Oakeley E.J."/>
            <person name="Faust A.M.E."/>
            <person name="Altorfer M."/>
            <person name="Dessus-Babus S."/>
            <person name="Burckhardt D."/>
            <person name="Oertli M."/>
            <person name="Naumann U."/>
            <person name="Petersen F."/>
            <person name="Wong J."/>
        </authorList>
    </citation>
    <scope>NUCLEOTIDE SEQUENCE</scope>
    <source>
        <strain evidence="1">GSM-AAB239-AS_SAM_17_03QT</strain>
    </source>
</reference>
<keyword evidence="1" id="KW-0687">Ribonucleoprotein</keyword>
<evidence type="ECO:0000313" key="1">
    <source>
        <dbReference type="EMBL" id="KAJ6848820.1"/>
    </source>
</evidence>
<dbReference type="EMBL" id="JANAVB010004399">
    <property type="protein sequence ID" value="KAJ6848820.1"/>
    <property type="molecule type" value="Genomic_DNA"/>
</dbReference>
<sequence length="114" mass="12879">MRKKKPMVKTDRLGLVGASSFKSMNFVHSISKEDEQCSQKKNKDFVSVLLFTKKKHQTFVTVTDSRGNKKTGASTCCLGKERVDSSFSACCCSNSRTDRAIRQKDWFEVSCHES</sequence>
<keyword evidence="2" id="KW-1185">Reference proteome</keyword>
<comment type="caution">
    <text evidence="1">The sequence shown here is derived from an EMBL/GenBank/DDBJ whole genome shotgun (WGS) entry which is preliminary data.</text>
</comment>
<dbReference type="AlphaFoldDB" id="A0AAX6I669"/>
<organism evidence="1 2">
    <name type="scientific">Iris pallida</name>
    <name type="common">Sweet iris</name>
    <dbReference type="NCBI Taxonomy" id="29817"/>
    <lineage>
        <taxon>Eukaryota</taxon>
        <taxon>Viridiplantae</taxon>
        <taxon>Streptophyta</taxon>
        <taxon>Embryophyta</taxon>
        <taxon>Tracheophyta</taxon>
        <taxon>Spermatophyta</taxon>
        <taxon>Magnoliopsida</taxon>
        <taxon>Liliopsida</taxon>
        <taxon>Asparagales</taxon>
        <taxon>Iridaceae</taxon>
        <taxon>Iridoideae</taxon>
        <taxon>Irideae</taxon>
        <taxon>Iris</taxon>
    </lineage>
</organism>
<protein>
    <submittedName>
        <fullName evidence="1">Ribosomal protein S11, mitochondrial</fullName>
    </submittedName>
</protein>